<dbReference type="EMBL" id="UINC01122129">
    <property type="protein sequence ID" value="SVC97749.1"/>
    <property type="molecule type" value="Genomic_DNA"/>
</dbReference>
<proteinExistence type="predicted"/>
<dbReference type="AlphaFoldDB" id="A0A382RJ67"/>
<organism evidence="1">
    <name type="scientific">marine metagenome</name>
    <dbReference type="NCBI Taxonomy" id="408172"/>
    <lineage>
        <taxon>unclassified sequences</taxon>
        <taxon>metagenomes</taxon>
        <taxon>ecological metagenomes</taxon>
    </lineage>
</organism>
<evidence type="ECO:0000313" key="1">
    <source>
        <dbReference type="EMBL" id="SVC97749.1"/>
    </source>
</evidence>
<feature type="non-terminal residue" evidence="1">
    <location>
        <position position="1"/>
    </location>
</feature>
<protein>
    <submittedName>
        <fullName evidence="1">Uncharacterized protein</fullName>
    </submittedName>
</protein>
<sequence length="48" mass="5468">MKKLTLISFLIFTSCNQTPIEEFNEAEILISIELPKEINETSGLEIIN</sequence>
<dbReference type="PROSITE" id="PS51257">
    <property type="entry name" value="PROKAR_LIPOPROTEIN"/>
    <property type="match status" value="1"/>
</dbReference>
<gene>
    <name evidence="1" type="ORF">METZ01_LOCUS350603</name>
</gene>
<name>A0A382RJ67_9ZZZZ</name>
<feature type="non-terminal residue" evidence="1">
    <location>
        <position position="48"/>
    </location>
</feature>
<accession>A0A382RJ67</accession>
<reference evidence="1" key="1">
    <citation type="submission" date="2018-05" db="EMBL/GenBank/DDBJ databases">
        <authorList>
            <person name="Lanie J.A."/>
            <person name="Ng W.-L."/>
            <person name="Kazmierczak K.M."/>
            <person name="Andrzejewski T.M."/>
            <person name="Davidsen T.M."/>
            <person name="Wayne K.J."/>
            <person name="Tettelin H."/>
            <person name="Glass J.I."/>
            <person name="Rusch D."/>
            <person name="Podicherti R."/>
            <person name="Tsui H.-C.T."/>
            <person name="Winkler M.E."/>
        </authorList>
    </citation>
    <scope>NUCLEOTIDE SEQUENCE</scope>
</reference>